<protein>
    <recommendedName>
        <fullName evidence="13">Chemotaxis protein</fullName>
    </recommendedName>
</protein>
<dbReference type="GO" id="GO:0007165">
    <property type="term" value="P:signal transduction"/>
    <property type="evidence" value="ECO:0007669"/>
    <property type="project" value="UniProtKB-KW"/>
</dbReference>
<dbReference type="AlphaFoldDB" id="A0A0A3J2D7"/>
<dbReference type="EMBL" id="JPVQ01000050">
    <property type="protein sequence ID" value="KGR89318.1"/>
    <property type="molecule type" value="Genomic_DNA"/>
</dbReference>
<dbReference type="InterPro" id="IPR004089">
    <property type="entry name" value="MCPsignal_dom"/>
</dbReference>
<evidence type="ECO:0000256" key="7">
    <source>
        <dbReference type="SAM" id="Coils"/>
    </source>
</evidence>
<sequence length="560" mass="61074">MKFSITKKMWIGFGTILFLLIAICIISFFTTRDITNKYKSIIEVDMEKINLAAEIQIIQTEAEAALLEYVALDDPNSLTLLEESNQIEEETTNELNKLITDEESINVLSELQHLSTQYFESNNKVIELKEQGRSYEKALQESKEINDQMEEILTKLVAIQEQNVAELKNQIDVYNNISMTSLIVIAIISVLLGLGMATLISNNISKPIKKMTVGLDEVAKGNLTTETIHIKNKDEVGAMAVTFNRMLVDLRSIVLSVRDSSSQLAASAEQLSASSEESLASAQLVATSAEQQLLSSDSQVKLMDSSVDSMRDLNVGMNQIAQSNEAMLLSSNSVHKLVNKGASVVSEVADQMNTISETFNETTEIMKKMEKHSNDIQNITALITEISDQTNLLALNAAIEAARAGEYGKGFAVVAEEVRKLAEQSKKSAEEITAMVNQIQLASGAAVRAITNGGTKVTEGLSKTKDSLKVFDKIEGSVEDVVMKVESVSSAIEEIHAMADSVTKSVIKVESLAKEVATLSNDSSAATEQQLAANQEISSSAQSLANLAEKLQQEVSKFRL</sequence>
<dbReference type="Pfam" id="PF12729">
    <property type="entry name" value="4HB_MCP_1"/>
    <property type="match status" value="1"/>
</dbReference>
<keyword evidence="12" id="KW-1185">Reference proteome</keyword>
<keyword evidence="2" id="KW-1003">Cell membrane</keyword>
<evidence type="ECO:0000259" key="9">
    <source>
        <dbReference type="PROSITE" id="PS50111"/>
    </source>
</evidence>
<dbReference type="RefSeq" id="WP_036179455.1">
    <property type="nucleotide sequence ID" value="NZ_AVCZ01000050.1"/>
</dbReference>
<name>A0A0A3J2D7_9BACL</name>
<evidence type="ECO:0000256" key="4">
    <source>
        <dbReference type="ARBA" id="ARBA00023224"/>
    </source>
</evidence>
<evidence type="ECO:0000259" key="10">
    <source>
        <dbReference type="PROSITE" id="PS50885"/>
    </source>
</evidence>
<keyword evidence="8" id="KW-0812">Transmembrane</keyword>
<comment type="similarity">
    <text evidence="5">Belongs to the methyl-accepting chemotaxis (MCP) protein family.</text>
</comment>
<dbReference type="eggNOG" id="COG0840">
    <property type="taxonomic scope" value="Bacteria"/>
</dbReference>
<dbReference type="OrthoDB" id="107771at2"/>
<dbReference type="CDD" id="cd11386">
    <property type="entry name" value="MCP_signal"/>
    <property type="match status" value="1"/>
</dbReference>
<dbReference type="GO" id="GO:0005886">
    <property type="term" value="C:plasma membrane"/>
    <property type="evidence" value="ECO:0007669"/>
    <property type="project" value="UniProtKB-SubCell"/>
</dbReference>
<feature type="coiled-coil region" evidence="7">
    <location>
        <begin position="135"/>
        <end position="177"/>
    </location>
</feature>
<keyword evidence="7" id="KW-0175">Coiled coil</keyword>
<evidence type="ECO:0000313" key="12">
    <source>
        <dbReference type="Proteomes" id="UP000030595"/>
    </source>
</evidence>
<dbReference type="InterPro" id="IPR003660">
    <property type="entry name" value="HAMP_dom"/>
</dbReference>
<evidence type="ECO:0000256" key="5">
    <source>
        <dbReference type="ARBA" id="ARBA00029447"/>
    </source>
</evidence>
<reference evidence="11 12" key="1">
    <citation type="submission" date="2014-02" db="EMBL/GenBank/DDBJ databases">
        <title>Draft genome sequence of Lysinibacillus massiliensis CCUG 49529.</title>
        <authorList>
            <person name="Zhang F."/>
            <person name="Wang G."/>
            <person name="Zhang L."/>
        </authorList>
    </citation>
    <scope>NUCLEOTIDE SEQUENCE [LARGE SCALE GENOMIC DNA]</scope>
    <source>
        <strain evidence="11 12">CCUG 49529</strain>
    </source>
</reference>
<dbReference type="SMART" id="SM00304">
    <property type="entry name" value="HAMP"/>
    <property type="match status" value="1"/>
</dbReference>
<evidence type="ECO:0000256" key="1">
    <source>
        <dbReference type="ARBA" id="ARBA00004236"/>
    </source>
</evidence>
<feature type="transmembrane region" description="Helical" evidence="8">
    <location>
        <begin position="177"/>
        <end position="200"/>
    </location>
</feature>
<accession>A0A0A3J2D7</accession>
<organism evidence="11 12">
    <name type="scientific">Ureibacillus massiliensis 4400831 = CIP 108448 = CCUG 49529</name>
    <dbReference type="NCBI Taxonomy" id="1211035"/>
    <lineage>
        <taxon>Bacteria</taxon>
        <taxon>Bacillati</taxon>
        <taxon>Bacillota</taxon>
        <taxon>Bacilli</taxon>
        <taxon>Bacillales</taxon>
        <taxon>Caryophanaceae</taxon>
        <taxon>Ureibacillus</taxon>
    </lineage>
</organism>
<keyword evidence="3 8" id="KW-0472">Membrane</keyword>
<evidence type="ECO:0000256" key="6">
    <source>
        <dbReference type="PROSITE-ProRule" id="PRU00284"/>
    </source>
</evidence>
<dbReference type="Pfam" id="PF00672">
    <property type="entry name" value="HAMP"/>
    <property type="match status" value="1"/>
</dbReference>
<comment type="subcellular location">
    <subcellularLocation>
        <location evidence="1">Cell membrane</location>
    </subcellularLocation>
</comment>
<evidence type="ECO:0000256" key="8">
    <source>
        <dbReference type="SAM" id="Phobius"/>
    </source>
</evidence>
<feature type="coiled-coil region" evidence="7">
    <location>
        <begin position="509"/>
        <end position="554"/>
    </location>
</feature>
<feature type="domain" description="HAMP" evidence="10">
    <location>
        <begin position="202"/>
        <end position="255"/>
    </location>
</feature>
<dbReference type="Gene3D" id="1.10.287.950">
    <property type="entry name" value="Methyl-accepting chemotaxis protein"/>
    <property type="match status" value="1"/>
</dbReference>
<dbReference type="Proteomes" id="UP000030595">
    <property type="component" value="Unassembled WGS sequence"/>
</dbReference>
<dbReference type="Gene3D" id="6.10.340.10">
    <property type="match status" value="1"/>
</dbReference>
<dbReference type="PROSITE" id="PS50111">
    <property type="entry name" value="CHEMOTAXIS_TRANSDUC_2"/>
    <property type="match status" value="1"/>
</dbReference>
<evidence type="ECO:0000256" key="3">
    <source>
        <dbReference type="ARBA" id="ARBA00023136"/>
    </source>
</evidence>
<dbReference type="CDD" id="cd06225">
    <property type="entry name" value="HAMP"/>
    <property type="match status" value="1"/>
</dbReference>
<dbReference type="PANTHER" id="PTHR32089">
    <property type="entry name" value="METHYL-ACCEPTING CHEMOTAXIS PROTEIN MCPB"/>
    <property type="match status" value="1"/>
</dbReference>
<keyword evidence="8" id="KW-1133">Transmembrane helix</keyword>
<proteinExistence type="inferred from homology"/>
<comment type="caution">
    <text evidence="11">The sequence shown here is derived from an EMBL/GenBank/DDBJ whole genome shotgun (WGS) entry which is preliminary data.</text>
</comment>
<dbReference type="PANTHER" id="PTHR32089:SF112">
    <property type="entry name" value="LYSOZYME-LIKE PROTEIN-RELATED"/>
    <property type="match status" value="1"/>
</dbReference>
<evidence type="ECO:0000313" key="11">
    <source>
        <dbReference type="EMBL" id="KGR89318.1"/>
    </source>
</evidence>
<dbReference type="Pfam" id="PF00015">
    <property type="entry name" value="MCPsignal"/>
    <property type="match status" value="1"/>
</dbReference>
<evidence type="ECO:0000256" key="2">
    <source>
        <dbReference type="ARBA" id="ARBA00022475"/>
    </source>
</evidence>
<keyword evidence="4 6" id="KW-0807">Transducer</keyword>
<feature type="domain" description="Methyl-accepting transducer" evidence="9">
    <location>
        <begin position="274"/>
        <end position="510"/>
    </location>
</feature>
<feature type="transmembrane region" description="Helical" evidence="8">
    <location>
        <begin position="9"/>
        <end position="29"/>
    </location>
</feature>
<dbReference type="PROSITE" id="PS50885">
    <property type="entry name" value="HAMP"/>
    <property type="match status" value="1"/>
</dbReference>
<dbReference type="InterPro" id="IPR024478">
    <property type="entry name" value="HlyB_4HB_MCP"/>
</dbReference>
<gene>
    <name evidence="11" type="ORF">CD30_17315</name>
</gene>
<dbReference type="SUPFAM" id="SSF58104">
    <property type="entry name" value="Methyl-accepting chemotaxis protein (MCP) signaling domain"/>
    <property type="match status" value="1"/>
</dbReference>
<dbReference type="SMART" id="SM00283">
    <property type="entry name" value="MA"/>
    <property type="match status" value="1"/>
</dbReference>
<evidence type="ECO:0008006" key="13">
    <source>
        <dbReference type="Google" id="ProtNLM"/>
    </source>
</evidence>